<proteinExistence type="predicted"/>
<keyword evidence="1" id="KW-0732">Signal</keyword>
<evidence type="ECO:0000313" key="4">
    <source>
        <dbReference type="Proteomes" id="UP001302676"/>
    </source>
</evidence>
<dbReference type="Proteomes" id="UP001302676">
    <property type="component" value="Unassembled WGS sequence"/>
</dbReference>
<dbReference type="PANTHER" id="PTHR17630">
    <property type="entry name" value="DIENELACTONE HYDROLASE"/>
    <property type="match status" value="1"/>
</dbReference>
<evidence type="ECO:0000259" key="2">
    <source>
        <dbReference type="Pfam" id="PF01738"/>
    </source>
</evidence>
<comment type="caution">
    <text evidence="3">The sequence shown here is derived from an EMBL/GenBank/DDBJ whole genome shotgun (WGS) entry which is preliminary data.</text>
</comment>
<dbReference type="InterPro" id="IPR002925">
    <property type="entry name" value="Dienelactn_hydro"/>
</dbReference>
<dbReference type="GO" id="GO:0016787">
    <property type="term" value="F:hydrolase activity"/>
    <property type="evidence" value="ECO:0007669"/>
    <property type="project" value="UniProtKB-KW"/>
</dbReference>
<evidence type="ECO:0000313" key="3">
    <source>
        <dbReference type="EMBL" id="KAK4140961.1"/>
    </source>
</evidence>
<dbReference type="SUPFAM" id="SSF53474">
    <property type="entry name" value="alpha/beta-Hydrolases"/>
    <property type="match status" value="1"/>
</dbReference>
<dbReference type="AlphaFoldDB" id="A0AAN6ZKQ8"/>
<feature type="chain" id="PRO_5042820417" evidence="1">
    <location>
        <begin position="22"/>
        <end position="283"/>
    </location>
</feature>
<reference evidence="3" key="1">
    <citation type="journal article" date="2023" name="Mol. Phylogenet. Evol.">
        <title>Genome-scale phylogeny and comparative genomics of the fungal order Sordariales.</title>
        <authorList>
            <person name="Hensen N."/>
            <person name="Bonometti L."/>
            <person name="Westerberg I."/>
            <person name="Brannstrom I.O."/>
            <person name="Guillou S."/>
            <person name="Cros-Aarteil S."/>
            <person name="Calhoun S."/>
            <person name="Haridas S."/>
            <person name="Kuo A."/>
            <person name="Mondo S."/>
            <person name="Pangilinan J."/>
            <person name="Riley R."/>
            <person name="LaButti K."/>
            <person name="Andreopoulos B."/>
            <person name="Lipzen A."/>
            <person name="Chen C."/>
            <person name="Yan M."/>
            <person name="Daum C."/>
            <person name="Ng V."/>
            <person name="Clum A."/>
            <person name="Steindorff A."/>
            <person name="Ohm R.A."/>
            <person name="Martin F."/>
            <person name="Silar P."/>
            <person name="Natvig D.O."/>
            <person name="Lalanne C."/>
            <person name="Gautier V."/>
            <person name="Ament-Velasquez S.L."/>
            <person name="Kruys A."/>
            <person name="Hutchinson M.I."/>
            <person name="Powell A.J."/>
            <person name="Barry K."/>
            <person name="Miller A.N."/>
            <person name="Grigoriev I.V."/>
            <person name="Debuchy R."/>
            <person name="Gladieux P."/>
            <person name="Hiltunen Thoren M."/>
            <person name="Johannesson H."/>
        </authorList>
    </citation>
    <scope>NUCLEOTIDE SEQUENCE</scope>
    <source>
        <strain evidence="3">CBS 141.50</strain>
    </source>
</reference>
<keyword evidence="4" id="KW-1185">Reference proteome</keyword>
<dbReference type="Pfam" id="PF01738">
    <property type="entry name" value="DLH"/>
    <property type="match status" value="1"/>
</dbReference>
<dbReference type="Gene3D" id="3.40.50.1820">
    <property type="entry name" value="alpha/beta hydrolase"/>
    <property type="match status" value="1"/>
</dbReference>
<organism evidence="3 4">
    <name type="scientific">Dichotomopilus funicola</name>
    <dbReference type="NCBI Taxonomy" id="1934379"/>
    <lineage>
        <taxon>Eukaryota</taxon>
        <taxon>Fungi</taxon>
        <taxon>Dikarya</taxon>
        <taxon>Ascomycota</taxon>
        <taxon>Pezizomycotina</taxon>
        <taxon>Sordariomycetes</taxon>
        <taxon>Sordariomycetidae</taxon>
        <taxon>Sordariales</taxon>
        <taxon>Chaetomiaceae</taxon>
        <taxon>Dichotomopilus</taxon>
    </lineage>
</organism>
<reference evidence="3" key="2">
    <citation type="submission" date="2023-05" db="EMBL/GenBank/DDBJ databases">
        <authorList>
            <consortium name="Lawrence Berkeley National Laboratory"/>
            <person name="Steindorff A."/>
            <person name="Hensen N."/>
            <person name="Bonometti L."/>
            <person name="Westerberg I."/>
            <person name="Brannstrom I.O."/>
            <person name="Guillou S."/>
            <person name="Cros-Aarteil S."/>
            <person name="Calhoun S."/>
            <person name="Haridas S."/>
            <person name="Kuo A."/>
            <person name="Mondo S."/>
            <person name="Pangilinan J."/>
            <person name="Riley R."/>
            <person name="Labutti K."/>
            <person name="Andreopoulos B."/>
            <person name="Lipzen A."/>
            <person name="Chen C."/>
            <person name="Yanf M."/>
            <person name="Daum C."/>
            <person name="Ng V."/>
            <person name="Clum A."/>
            <person name="Ohm R."/>
            <person name="Martin F."/>
            <person name="Silar P."/>
            <person name="Natvig D."/>
            <person name="Lalanne C."/>
            <person name="Gautier V."/>
            <person name="Ament-Velasquez S.L."/>
            <person name="Kruys A."/>
            <person name="Hutchinson M.I."/>
            <person name="Powell A.J."/>
            <person name="Barry K."/>
            <person name="Miller A.N."/>
            <person name="Grigoriev I.V."/>
            <person name="Debuchy R."/>
            <person name="Gladieux P."/>
            <person name="Thoren M.H."/>
            <person name="Johannesson H."/>
        </authorList>
    </citation>
    <scope>NUCLEOTIDE SEQUENCE</scope>
    <source>
        <strain evidence="3">CBS 141.50</strain>
    </source>
</reference>
<evidence type="ECO:0000256" key="1">
    <source>
        <dbReference type="SAM" id="SignalP"/>
    </source>
</evidence>
<protein>
    <submittedName>
        <fullName evidence="3">Alpha/Beta hydrolase protein</fullName>
    </submittedName>
</protein>
<dbReference type="GeneID" id="87821222"/>
<feature type="domain" description="Dienelactone hydrolase" evidence="2">
    <location>
        <begin position="72"/>
        <end position="281"/>
    </location>
</feature>
<dbReference type="RefSeq" id="XP_062634332.1">
    <property type="nucleotide sequence ID" value="XM_062784609.1"/>
</dbReference>
<feature type="signal peptide" evidence="1">
    <location>
        <begin position="1"/>
        <end position="21"/>
    </location>
</feature>
<sequence>MRTPAVSVVGTALLLAGGAVAKRHGQSDTTCVDGSLVAHTGDPLGEEVVTNDNITLYITKPDQENQRAKARAGTAVLYLSDVFGLALPENKLLADSYARAGYLTIAPDLFAGEPAPGDINVPGFNTTAFLAAHEPSVTDPIIASALTYLRTELNVTRVAAPGYCFGGRYAFRLLSPSPIEGAWTEAIDVAFAAHPSLLESGEITAIGAPVAIASADNDTLFTAEARAAAEQDLFGVGQRYQVNLYSGTEHGFGVRVDLTDEQQKYAKEEAFVQAVKWFDRFLV</sequence>
<keyword evidence="3" id="KW-0378">Hydrolase</keyword>
<name>A0AAN6ZKQ8_9PEZI</name>
<accession>A0AAN6ZKQ8</accession>
<gene>
    <name evidence="3" type="ORF">C8A04DRAFT_39492</name>
</gene>
<dbReference type="InterPro" id="IPR029058">
    <property type="entry name" value="AB_hydrolase_fold"/>
</dbReference>
<dbReference type="EMBL" id="MU853620">
    <property type="protein sequence ID" value="KAK4140961.1"/>
    <property type="molecule type" value="Genomic_DNA"/>
</dbReference>
<dbReference type="PANTHER" id="PTHR17630:SF44">
    <property type="entry name" value="PROTEIN AIM2"/>
    <property type="match status" value="1"/>
</dbReference>